<feature type="compositionally biased region" description="Basic and acidic residues" evidence="1">
    <location>
        <begin position="124"/>
        <end position="133"/>
    </location>
</feature>
<keyword evidence="3" id="KW-1185">Reference proteome</keyword>
<evidence type="ECO:0000313" key="2">
    <source>
        <dbReference type="EMBL" id="KAF4626880.1"/>
    </source>
</evidence>
<evidence type="ECO:0000256" key="1">
    <source>
        <dbReference type="SAM" id="MobiDB-lite"/>
    </source>
</evidence>
<dbReference type="OrthoDB" id="5151921at2759"/>
<accession>A0A8H4W094</accession>
<evidence type="ECO:0000313" key="3">
    <source>
        <dbReference type="Proteomes" id="UP000566819"/>
    </source>
</evidence>
<dbReference type="EMBL" id="JAAMPI010001067">
    <property type="protein sequence ID" value="KAF4626880.1"/>
    <property type="molecule type" value="Genomic_DNA"/>
</dbReference>
<proteinExistence type="predicted"/>
<protein>
    <submittedName>
        <fullName evidence="2">Uncharacterized protein</fullName>
    </submittedName>
</protein>
<name>A0A8H4W094_9HELO</name>
<feature type="compositionally biased region" description="Polar residues" evidence="1">
    <location>
        <begin position="161"/>
        <end position="175"/>
    </location>
</feature>
<feature type="region of interest" description="Disordered" evidence="1">
    <location>
        <begin position="1"/>
        <end position="175"/>
    </location>
</feature>
<gene>
    <name evidence="2" type="ORF">G7Y89_g11277</name>
</gene>
<feature type="compositionally biased region" description="Basic and acidic residues" evidence="1">
    <location>
        <begin position="89"/>
        <end position="98"/>
    </location>
</feature>
<comment type="caution">
    <text evidence="2">The sequence shown here is derived from an EMBL/GenBank/DDBJ whole genome shotgun (WGS) entry which is preliminary data.</text>
</comment>
<dbReference type="Proteomes" id="UP000566819">
    <property type="component" value="Unassembled WGS sequence"/>
</dbReference>
<feature type="compositionally biased region" description="Polar residues" evidence="1">
    <location>
        <begin position="1"/>
        <end position="31"/>
    </location>
</feature>
<reference evidence="2 3" key="1">
    <citation type="submission" date="2020-03" db="EMBL/GenBank/DDBJ databases">
        <title>Draft Genome Sequence of Cudoniella acicularis.</title>
        <authorList>
            <person name="Buettner E."/>
            <person name="Kellner H."/>
        </authorList>
    </citation>
    <scope>NUCLEOTIDE SEQUENCE [LARGE SCALE GENOMIC DNA]</scope>
    <source>
        <strain evidence="2 3">DSM 108380</strain>
    </source>
</reference>
<dbReference type="AlphaFoldDB" id="A0A8H4W094"/>
<sequence length="175" mass="19287">MQPTPIKNVQTAPQEQTSSSFLPPIRRTSTFGLGFGSRQKKPRFPISDDEDESQDAAVDQLTFGHQETGIPMNEDSSQPSMKPTVRMVRPVETEESLRRASSSRSGPPIIDDRPLDAFEPANKQGDRDIDEVHLGQQEPETVEHESPVISQVDGQLPRSAVDTTSTQPTHPISTT</sequence>
<organism evidence="2 3">
    <name type="scientific">Cudoniella acicularis</name>
    <dbReference type="NCBI Taxonomy" id="354080"/>
    <lineage>
        <taxon>Eukaryota</taxon>
        <taxon>Fungi</taxon>
        <taxon>Dikarya</taxon>
        <taxon>Ascomycota</taxon>
        <taxon>Pezizomycotina</taxon>
        <taxon>Leotiomycetes</taxon>
        <taxon>Helotiales</taxon>
        <taxon>Tricladiaceae</taxon>
        <taxon>Cudoniella</taxon>
    </lineage>
</organism>